<dbReference type="Proteomes" id="UP000482487">
    <property type="component" value="Unassembled WGS sequence"/>
</dbReference>
<evidence type="ECO:0000259" key="2">
    <source>
        <dbReference type="Pfam" id="PF00462"/>
    </source>
</evidence>
<dbReference type="OrthoDB" id="9814618at2"/>
<keyword evidence="4" id="KW-1185">Reference proteome</keyword>
<dbReference type="Gene3D" id="3.40.30.10">
    <property type="entry name" value="Glutaredoxin"/>
    <property type="match status" value="1"/>
</dbReference>
<dbReference type="PANTHER" id="PTHR34386">
    <property type="entry name" value="GLUTAREDOXIN"/>
    <property type="match status" value="1"/>
</dbReference>
<gene>
    <name evidence="3" type="ORF">GTA51_02675</name>
</gene>
<evidence type="ECO:0000256" key="1">
    <source>
        <dbReference type="SAM" id="SignalP"/>
    </source>
</evidence>
<dbReference type="EMBL" id="WVUD01000002">
    <property type="protein sequence ID" value="MYL82043.1"/>
    <property type="molecule type" value="Genomic_DNA"/>
</dbReference>
<dbReference type="RefSeq" id="WP_160958445.1">
    <property type="nucleotide sequence ID" value="NZ_WVUD01000002.1"/>
</dbReference>
<dbReference type="GO" id="GO:0009055">
    <property type="term" value="F:electron transfer activity"/>
    <property type="evidence" value="ECO:0007669"/>
    <property type="project" value="TreeGrafter"/>
</dbReference>
<comment type="caution">
    <text evidence="3">The sequence shown here is derived from an EMBL/GenBank/DDBJ whole genome shotgun (WGS) entry which is preliminary data.</text>
</comment>
<feature type="signal peptide" evidence="1">
    <location>
        <begin position="1"/>
        <end position="28"/>
    </location>
</feature>
<name>A0A7C9IU38_9BACT</name>
<dbReference type="PROSITE" id="PS51354">
    <property type="entry name" value="GLUTAREDOXIN_2"/>
    <property type="match status" value="1"/>
</dbReference>
<dbReference type="AlphaFoldDB" id="A0A7C9IU38"/>
<evidence type="ECO:0000313" key="4">
    <source>
        <dbReference type="Proteomes" id="UP000482487"/>
    </source>
</evidence>
<dbReference type="InterPro" id="IPR002109">
    <property type="entry name" value="Glutaredoxin"/>
</dbReference>
<accession>A0A7C9IU38</accession>
<dbReference type="Pfam" id="PF00462">
    <property type="entry name" value="Glutaredoxin"/>
    <property type="match status" value="1"/>
</dbReference>
<feature type="chain" id="PRO_5028805440" evidence="1">
    <location>
        <begin position="29"/>
        <end position="118"/>
    </location>
</feature>
<feature type="domain" description="Glutaredoxin" evidence="2">
    <location>
        <begin position="33"/>
        <end position="90"/>
    </location>
</feature>
<dbReference type="InterPro" id="IPR051548">
    <property type="entry name" value="Grx-like_ET"/>
</dbReference>
<keyword evidence="1" id="KW-0732">Signal</keyword>
<dbReference type="GO" id="GO:0045454">
    <property type="term" value="P:cell redox homeostasis"/>
    <property type="evidence" value="ECO:0007669"/>
    <property type="project" value="TreeGrafter"/>
</dbReference>
<dbReference type="InterPro" id="IPR036249">
    <property type="entry name" value="Thioredoxin-like_sf"/>
</dbReference>
<protein>
    <submittedName>
        <fullName evidence="3">NrdH-redoxin</fullName>
    </submittedName>
</protein>
<proteinExistence type="predicted"/>
<dbReference type="SUPFAM" id="SSF52833">
    <property type="entry name" value="Thioredoxin-like"/>
    <property type="match status" value="1"/>
</dbReference>
<reference evidence="3 4" key="1">
    <citation type="submission" date="2020-01" db="EMBL/GenBank/DDBJ databases">
        <title>Genome sequence of Desulfovibrio aerotolerans DSM 16695(T).</title>
        <authorList>
            <person name="Karnachuk O."/>
            <person name="Avakyan M."/>
            <person name="Mardanov A."/>
            <person name="Kadnikov V."/>
            <person name="Ravin N."/>
        </authorList>
    </citation>
    <scope>NUCLEOTIDE SEQUENCE [LARGE SCALE GENOMIC DNA]</scope>
    <source>
        <strain evidence="3 4">DSM 16695</strain>
    </source>
</reference>
<evidence type="ECO:0000313" key="3">
    <source>
        <dbReference type="EMBL" id="MYL82043.1"/>
    </source>
</evidence>
<dbReference type="CDD" id="cd02976">
    <property type="entry name" value="NrdH"/>
    <property type="match status" value="1"/>
</dbReference>
<sequence length="118" mass="12498">MPRTRFLSTLAAPLLLAVLLLAAAPLFAAGPTVELYVTSWCPYCTKAKAYFDGKGIAYSLYDIDKDAAANLRYKRYGGRGVPLVMINGTAIAGYSVAEFEKALAAPAPAAAHPKFATP</sequence>
<organism evidence="3 4">
    <name type="scientific">Solidesulfovibrio aerotolerans</name>
    <dbReference type="NCBI Taxonomy" id="295255"/>
    <lineage>
        <taxon>Bacteria</taxon>
        <taxon>Pseudomonadati</taxon>
        <taxon>Thermodesulfobacteriota</taxon>
        <taxon>Desulfovibrionia</taxon>
        <taxon>Desulfovibrionales</taxon>
        <taxon>Desulfovibrionaceae</taxon>
        <taxon>Solidesulfovibrio</taxon>
    </lineage>
</organism>
<dbReference type="PANTHER" id="PTHR34386:SF1">
    <property type="entry name" value="GLUTAREDOXIN-LIKE PROTEIN NRDH"/>
    <property type="match status" value="1"/>
</dbReference>